<dbReference type="RefSeq" id="WP_274267135.1">
    <property type="nucleotide sequence ID" value="NZ_CP117880.1"/>
</dbReference>
<dbReference type="SUPFAM" id="SSF50998">
    <property type="entry name" value="Quinoprotein alcohol dehydrogenase-like"/>
    <property type="match status" value="1"/>
</dbReference>
<dbReference type="InterPro" id="IPR011047">
    <property type="entry name" value="Quinoprotein_ADH-like_sf"/>
</dbReference>
<gene>
    <name evidence="1" type="ORF">PQ465_19170</name>
</gene>
<dbReference type="Proteomes" id="UP001221558">
    <property type="component" value="Chromosome"/>
</dbReference>
<dbReference type="EMBL" id="CP117880">
    <property type="protein sequence ID" value="WDF68402.1"/>
    <property type="molecule type" value="Genomic_DNA"/>
</dbReference>
<accession>A0ABY7WFV3</accession>
<organism evidence="1 2">
    <name type="scientific">Sphingobacterium oryzagri</name>
    <dbReference type="NCBI Taxonomy" id="3025669"/>
    <lineage>
        <taxon>Bacteria</taxon>
        <taxon>Pseudomonadati</taxon>
        <taxon>Bacteroidota</taxon>
        <taxon>Sphingobacteriia</taxon>
        <taxon>Sphingobacteriales</taxon>
        <taxon>Sphingobacteriaceae</taxon>
        <taxon>Sphingobacterium</taxon>
    </lineage>
</organism>
<evidence type="ECO:0000313" key="2">
    <source>
        <dbReference type="Proteomes" id="UP001221558"/>
    </source>
</evidence>
<keyword evidence="2" id="KW-1185">Reference proteome</keyword>
<dbReference type="Pfam" id="PF16407">
    <property type="entry name" value="PKD_2"/>
    <property type="match status" value="1"/>
</dbReference>
<dbReference type="InterPro" id="IPR032183">
    <property type="entry name" value="PKD-like"/>
</dbReference>
<protein>
    <submittedName>
        <fullName evidence="1">PKD-like family lipoprotein</fullName>
    </submittedName>
</protein>
<reference evidence="1 2" key="1">
    <citation type="submission" date="2023-02" db="EMBL/GenBank/DDBJ databases">
        <title>Genome sequence of Sphingobacterium sp. KACC 22765.</title>
        <authorList>
            <person name="Kim S."/>
            <person name="Heo J."/>
            <person name="Kwon S.-W."/>
        </authorList>
    </citation>
    <scope>NUCLEOTIDE SEQUENCE [LARGE SCALE GENOMIC DNA]</scope>
    <source>
        <strain evidence="1 2">KACC 22765</strain>
    </source>
</reference>
<dbReference type="PROSITE" id="PS51257">
    <property type="entry name" value="PROKAR_LIPOPROTEIN"/>
    <property type="match status" value="1"/>
</dbReference>
<evidence type="ECO:0000313" key="1">
    <source>
        <dbReference type="EMBL" id="WDF68402.1"/>
    </source>
</evidence>
<name>A0ABY7WFV3_9SPHI</name>
<sequence length="493" mass="55293">MKAIKISIISCLILLSGCYKDNNNYTVNPINEVRITTSADAYAVQQLSTLSIRPQLSYSLDSTDSYSYEWKIFTPNSSAVVPYSEILATTKDLNEIIYSPAREYNLIYTVINNRTGVRYFKEMRLTVNSGFYEGLVVAYNNGNQGELGFIRADNEVALNLMQAINDGPTDAPILRTNTLIVGSIGLLNLTTRNNHYQIDVNEFRVLRDKSTLFSSPINQFSGGFLGANKLSFFDVPSDIYYITNGHVYADMGIDFAGAMANMYSQSFYYTGGDYNLFPFIFDGSGGTPIYFYDNLSKRLLQATYNGRSLSNVTRKTADVYDPGTINKTAVAAMAGYGSTAYFIMHDESSRYYVYTMSRNTTATANNILEVNLSAVPQFANARIFDSRDDQRLIYYAVGNQLYMYNLTNNSASVVLSFSGNEQIADIQVYRPKLWQNSTYADANRRLYVATNNGQTGKVYQYRLEENGSVHATPDNEYTGFGAIVNIDYRNPNE</sequence>
<proteinExistence type="predicted"/>